<comment type="similarity">
    <text evidence="2">Belongs to the beta-microseminoprotein family.</text>
</comment>
<organism evidence="12 13">
    <name type="scientific">Anolis carolinensis</name>
    <name type="common">Green anole</name>
    <name type="synonym">American chameleon</name>
    <dbReference type="NCBI Taxonomy" id="28377"/>
    <lineage>
        <taxon>Eukaryota</taxon>
        <taxon>Metazoa</taxon>
        <taxon>Chordata</taxon>
        <taxon>Craniata</taxon>
        <taxon>Vertebrata</taxon>
        <taxon>Euteleostomi</taxon>
        <taxon>Lepidosauria</taxon>
        <taxon>Squamata</taxon>
        <taxon>Bifurcata</taxon>
        <taxon>Unidentata</taxon>
        <taxon>Episquamata</taxon>
        <taxon>Toxicofera</taxon>
        <taxon>Iguania</taxon>
        <taxon>Dactyloidae</taxon>
        <taxon>Anolis</taxon>
    </lineage>
</organism>
<dbReference type="GO" id="GO:0031727">
    <property type="term" value="F:CCR2 chemokine receptor binding"/>
    <property type="evidence" value="ECO:0007669"/>
    <property type="project" value="Ensembl"/>
</dbReference>
<dbReference type="Bgee" id="ENSACAG00000022796">
    <property type="expression patterns" value="Expressed in heart and 1 other cell type or tissue"/>
</dbReference>
<feature type="region of interest" description="Disordered" evidence="11">
    <location>
        <begin position="85"/>
        <end position="105"/>
    </location>
</feature>
<keyword evidence="13" id="KW-1185">Reference proteome</keyword>
<evidence type="ECO:0000256" key="11">
    <source>
        <dbReference type="SAM" id="MobiDB-lite"/>
    </source>
</evidence>
<evidence type="ECO:0000256" key="5">
    <source>
        <dbReference type="ARBA" id="ARBA00022525"/>
    </source>
</evidence>
<dbReference type="GO" id="GO:0005615">
    <property type="term" value="C:extracellular space"/>
    <property type="evidence" value="ECO:0007669"/>
    <property type="project" value="UniProtKB-KW"/>
</dbReference>
<proteinExistence type="inferred from homology"/>
<dbReference type="GO" id="GO:0048247">
    <property type="term" value="P:lymphocyte chemotaxis"/>
    <property type="evidence" value="ECO:0007669"/>
    <property type="project" value="Ensembl"/>
</dbReference>
<dbReference type="Pfam" id="PF05825">
    <property type="entry name" value="PSP94"/>
    <property type="match status" value="1"/>
</dbReference>
<accession>H9GUL9</accession>
<evidence type="ECO:0000256" key="3">
    <source>
        <dbReference type="ARBA" id="ARBA00022500"/>
    </source>
</evidence>
<reference evidence="12" key="1">
    <citation type="submission" date="2009-12" db="EMBL/GenBank/DDBJ databases">
        <title>The Genome Sequence of Anolis carolinensis (Green Anole Lizard).</title>
        <authorList>
            <consortium name="The Genome Sequencing Platform"/>
            <person name="Di Palma F."/>
            <person name="Alfoldi J."/>
            <person name="Heiman D."/>
            <person name="Young S."/>
            <person name="Grabherr M."/>
            <person name="Johnson J."/>
            <person name="Lander E.S."/>
            <person name="Lindblad-Toh K."/>
        </authorList>
    </citation>
    <scope>NUCLEOTIDE SEQUENCE [LARGE SCALE GENOMIC DNA]</scope>
    <source>
        <strain evidence="12">JBL SC #1</strain>
    </source>
</reference>
<evidence type="ECO:0000256" key="7">
    <source>
        <dbReference type="ARBA" id="ARBA00023157"/>
    </source>
</evidence>
<dbReference type="eggNOG" id="ENOG502SBBR">
    <property type="taxonomic scope" value="Eukaryota"/>
</dbReference>
<dbReference type="GO" id="GO:0005737">
    <property type="term" value="C:cytoplasm"/>
    <property type="evidence" value="ECO:0007669"/>
    <property type="project" value="Ensembl"/>
</dbReference>
<evidence type="ECO:0000256" key="4">
    <source>
        <dbReference type="ARBA" id="ARBA00022514"/>
    </source>
</evidence>
<evidence type="ECO:0000256" key="10">
    <source>
        <dbReference type="ARBA" id="ARBA00067795"/>
    </source>
</evidence>
<dbReference type="Gene3D" id="2.60.40.1900">
    <property type="entry name" value="Beta-microseminoprotein (PSP94) domain"/>
    <property type="match status" value="1"/>
</dbReference>
<evidence type="ECO:0000256" key="8">
    <source>
        <dbReference type="ARBA" id="ARBA00023198"/>
    </source>
</evidence>
<comment type="subcellular location">
    <subcellularLocation>
        <location evidence="1">Secreted</location>
    </subcellularLocation>
</comment>
<gene>
    <name evidence="12" type="primary">MSMP</name>
</gene>
<keyword evidence="5" id="KW-0964">Secreted</keyword>
<evidence type="ECO:0000313" key="13">
    <source>
        <dbReference type="Proteomes" id="UP000001646"/>
    </source>
</evidence>
<name>H9GUL9_ANOCA</name>
<keyword evidence="6" id="KW-0732">Signal</keyword>
<reference evidence="12" key="3">
    <citation type="submission" date="2025-09" db="UniProtKB">
        <authorList>
            <consortium name="Ensembl"/>
        </authorList>
    </citation>
    <scope>IDENTIFICATION</scope>
</reference>
<dbReference type="InParanoid" id="H9GUL9"/>
<dbReference type="GO" id="GO:0005125">
    <property type="term" value="F:cytokine activity"/>
    <property type="evidence" value="ECO:0007669"/>
    <property type="project" value="UniProtKB-KW"/>
</dbReference>
<dbReference type="HOGENOM" id="CLU_153313_0_0_1"/>
<dbReference type="PANTHER" id="PTHR10500:SF4">
    <property type="entry name" value="PROSTATE-ASSOCIATED MICROSEMINOPROTEIN"/>
    <property type="match status" value="1"/>
</dbReference>
<dbReference type="PANTHER" id="PTHR10500">
    <property type="entry name" value="BETA-MICROSEMINOPROTEIN"/>
    <property type="match status" value="1"/>
</dbReference>
<dbReference type="GO" id="GO:0002548">
    <property type="term" value="P:monocyte chemotaxis"/>
    <property type="evidence" value="ECO:0007669"/>
    <property type="project" value="Ensembl"/>
</dbReference>
<keyword evidence="7" id="KW-1015">Disulfide bond</keyword>
<comment type="function">
    <text evidence="9">Acts as a ligand for C-C chemokine receptor CCR2. Signals through binding and activation of CCR2 and induces a strong chemotactic response and mobilization of intracellular calcium ions. Exhibits a chemotactic activity for monocytes and lymphocytes but not neutrophils.</text>
</comment>
<evidence type="ECO:0000256" key="2">
    <source>
        <dbReference type="ARBA" id="ARBA00010352"/>
    </source>
</evidence>
<evidence type="ECO:0000256" key="9">
    <source>
        <dbReference type="ARBA" id="ARBA00055427"/>
    </source>
</evidence>
<evidence type="ECO:0000313" key="12">
    <source>
        <dbReference type="Ensembl" id="ENSACAP00000020794.2"/>
    </source>
</evidence>
<dbReference type="GeneTree" id="ENSGT00940000154371"/>
<protein>
    <recommendedName>
        <fullName evidence="10">Prostate-associated microseminoprotein</fullName>
    </recommendedName>
</protein>
<dbReference type="AlphaFoldDB" id="H9GUL9"/>
<dbReference type="InterPro" id="IPR008735">
    <property type="entry name" value="PSP94"/>
</dbReference>
<dbReference type="GO" id="GO:0006954">
    <property type="term" value="P:inflammatory response"/>
    <property type="evidence" value="ECO:0007669"/>
    <property type="project" value="UniProtKB-KW"/>
</dbReference>
<evidence type="ECO:0000256" key="1">
    <source>
        <dbReference type="ARBA" id="ARBA00004613"/>
    </source>
</evidence>
<evidence type="ECO:0000256" key="6">
    <source>
        <dbReference type="ARBA" id="ARBA00022729"/>
    </source>
</evidence>
<dbReference type="Proteomes" id="UP000001646">
    <property type="component" value="Unplaced"/>
</dbReference>
<sequence length="105" mass="11398">MLTHPPPSLAAPCRYKGKPFAPGESWRGANCSKCFCLEPLGVGCCDTMQLPVDFPEGCQVRYDSRACQVSLVQKGRPHLPCHNSLEPGWGSGEEETLNGDPPHCD</sequence>
<keyword evidence="3" id="KW-0145">Chemotaxis</keyword>
<dbReference type="Ensembl" id="ENSACAT00000028876.2">
    <property type="protein sequence ID" value="ENSACAP00000020794.2"/>
    <property type="gene ID" value="ENSACAG00000022796.2"/>
</dbReference>
<keyword evidence="4" id="KW-0202">Cytokine</keyword>
<reference evidence="12" key="2">
    <citation type="submission" date="2025-08" db="UniProtKB">
        <authorList>
            <consortium name="Ensembl"/>
        </authorList>
    </citation>
    <scope>IDENTIFICATION</scope>
</reference>
<dbReference type="FunFam" id="2.60.40.1900:FF:000001">
    <property type="entry name" value="Beta-microseminoprotein"/>
    <property type="match status" value="1"/>
</dbReference>
<keyword evidence="8" id="KW-0395">Inflammatory response</keyword>